<evidence type="ECO:0000313" key="3">
    <source>
        <dbReference type="Proteomes" id="UP000324748"/>
    </source>
</evidence>
<name>A0A5B0PSJ1_PUCGR</name>
<sequence>MYRICVTGSVDRYILYVVSLSSHASDASRARTISSKVYSLKKGQPLPASLQLYVCFPLAQLIHFPADTTQPFVHIRLDPLICPL</sequence>
<evidence type="ECO:0000313" key="4">
    <source>
        <dbReference type="Proteomes" id="UP000325313"/>
    </source>
</evidence>
<proteinExistence type="predicted"/>
<dbReference type="AlphaFoldDB" id="A0A5B0PSJ1"/>
<keyword evidence="3" id="KW-1185">Reference proteome</keyword>
<dbReference type="Proteomes" id="UP000325313">
    <property type="component" value="Unassembled WGS sequence"/>
</dbReference>
<dbReference type="Proteomes" id="UP000324748">
    <property type="component" value="Unassembled WGS sequence"/>
</dbReference>
<organism evidence="2 3">
    <name type="scientific">Puccinia graminis f. sp. tritici</name>
    <dbReference type="NCBI Taxonomy" id="56615"/>
    <lineage>
        <taxon>Eukaryota</taxon>
        <taxon>Fungi</taxon>
        <taxon>Dikarya</taxon>
        <taxon>Basidiomycota</taxon>
        <taxon>Pucciniomycotina</taxon>
        <taxon>Pucciniomycetes</taxon>
        <taxon>Pucciniales</taxon>
        <taxon>Pucciniaceae</taxon>
        <taxon>Puccinia</taxon>
    </lineage>
</organism>
<accession>A0A5B0PSJ1</accession>
<evidence type="ECO:0000313" key="1">
    <source>
        <dbReference type="EMBL" id="KAA1086032.1"/>
    </source>
</evidence>
<protein>
    <submittedName>
        <fullName evidence="2">Uncharacterized protein</fullName>
    </submittedName>
</protein>
<gene>
    <name evidence="2" type="ORF">PGT21_030762</name>
    <name evidence="1" type="ORF">PGTUg99_005310</name>
</gene>
<dbReference type="EMBL" id="VSWC01000041">
    <property type="protein sequence ID" value="KAA1104735.1"/>
    <property type="molecule type" value="Genomic_DNA"/>
</dbReference>
<evidence type="ECO:0000313" key="2">
    <source>
        <dbReference type="EMBL" id="KAA1104735.1"/>
    </source>
</evidence>
<dbReference type="EMBL" id="VDEP01000414">
    <property type="protein sequence ID" value="KAA1086032.1"/>
    <property type="molecule type" value="Genomic_DNA"/>
</dbReference>
<reference evidence="3 4" key="1">
    <citation type="submission" date="2019-05" db="EMBL/GenBank/DDBJ databases">
        <title>Emergence of the Ug99 lineage of the wheat stem rust pathogen through somatic hybridization.</title>
        <authorList>
            <person name="Li F."/>
            <person name="Upadhyaya N.M."/>
            <person name="Sperschneider J."/>
            <person name="Matny O."/>
            <person name="Nguyen-Phuc H."/>
            <person name="Mago R."/>
            <person name="Raley C."/>
            <person name="Miller M.E."/>
            <person name="Silverstein K.A.T."/>
            <person name="Henningsen E."/>
            <person name="Hirsch C.D."/>
            <person name="Visser B."/>
            <person name="Pretorius Z.A."/>
            <person name="Steffenson B.J."/>
            <person name="Schwessinger B."/>
            <person name="Dodds P.N."/>
            <person name="Figueroa M."/>
        </authorList>
    </citation>
    <scope>NUCLEOTIDE SEQUENCE [LARGE SCALE GENOMIC DNA]</scope>
    <source>
        <strain evidence="2">21-0</strain>
        <strain evidence="1 4">Ug99</strain>
    </source>
</reference>
<comment type="caution">
    <text evidence="2">The sequence shown here is derived from an EMBL/GenBank/DDBJ whole genome shotgun (WGS) entry which is preliminary data.</text>
</comment>